<sequence>MDSENGLIHALNNITLEEEEHGALAVEDGVLQDENQVFTGFDAKLCIVARFLTEGNIDFQAMQQTLAALWKPGAKWLHNGIVTNGTSAGSGSSQAHAGDTRSNQDPQNAHANQSSGMERGKSGKQVFPTDHVGGITGLNGPYPNNPTIFPVIVRKENSIIENKKRKTDGASDIAENLGPSTELMDSDDGPNNNDNTSSKNGQEASTPESTRLGL</sequence>
<keyword evidence="3" id="KW-1185">Reference proteome</keyword>
<evidence type="ECO:0000256" key="1">
    <source>
        <dbReference type="SAM" id="MobiDB-lite"/>
    </source>
</evidence>
<protein>
    <submittedName>
        <fullName evidence="2">Uncharacterized protein</fullName>
    </submittedName>
</protein>
<feature type="compositionally biased region" description="Low complexity" evidence="1">
    <location>
        <begin position="85"/>
        <end position="97"/>
    </location>
</feature>
<feature type="compositionally biased region" description="Polar residues" evidence="1">
    <location>
        <begin position="189"/>
        <end position="214"/>
    </location>
</feature>
<dbReference type="Proteomes" id="UP001237642">
    <property type="component" value="Unassembled WGS sequence"/>
</dbReference>
<reference evidence="2" key="1">
    <citation type="submission" date="2023-02" db="EMBL/GenBank/DDBJ databases">
        <title>Genome of toxic invasive species Heracleum sosnowskyi carries increased number of genes despite the absence of recent whole-genome duplications.</title>
        <authorList>
            <person name="Schelkunov M."/>
            <person name="Shtratnikova V."/>
            <person name="Makarenko M."/>
            <person name="Klepikova A."/>
            <person name="Omelchenko D."/>
            <person name="Novikova G."/>
            <person name="Obukhova E."/>
            <person name="Bogdanov V."/>
            <person name="Penin A."/>
            <person name="Logacheva M."/>
        </authorList>
    </citation>
    <scope>NUCLEOTIDE SEQUENCE</scope>
    <source>
        <strain evidence="2">Hsosn_3</strain>
        <tissue evidence="2">Leaf</tissue>
    </source>
</reference>
<name>A0AAD8H3M7_9APIA</name>
<organism evidence="2 3">
    <name type="scientific">Heracleum sosnowskyi</name>
    <dbReference type="NCBI Taxonomy" id="360622"/>
    <lineage>
        <taxon>Eukaryota</taxon>
        <taxon>Viridiplantae</taxon>
        <taxon>Streptophyta</taxon>
        <taxon>Embryophyta</taxon>
        <taxon>Tracheophyta</taxon>
        <taxon>Spermatophyta</taxon>
        <taxon>Magnoliopsida</taxon>
        <taxon>eudicotyledons</taxon>
        <taxon>Gunneridae</taxon>
        <taxon>Pentapetalae</taxon>
        <taxon>asterids</taxon>
        <taxon>campanulids</taxon>
        <taxon>Apiales</taxon>
        <taxon>Apiaceae</taxon>
        <taxon>Apioideae</taxon>
        <taxon>apioid superclade</taxon>
        <taxon>Tordylieae</taxon>
        <taxon>Tordyliinae</taxon>
        <taxon>Heracleum</taxon>
    </lineage>
</organism>
<feature type="region of interest" description="Disordered" evidence="1">
    <location>
        <begin position="85"/>
        <end position="145"/>
    </location>
</feature>
<dbReference type="EMBL" id="JAUIZM010000010">
    <property type="protein sequence ID" value="KAK1359050.1"/>
    <property type="molecule type" value="Genomic_DNA"/>
</dbReference>
<accession>A0AAD8H3M7</accession>
<gene>
    <name evidence="2" type="ORF">POM88_043524</name>
</gene>
<feature type="compositionally biased region" description="Polar residues" evidence="1">
    <location>
        <begin position="100"/>
        <end position="116"/>
    </location>
</feature>
<proteinExistence type="predicted"/>
<reference evidence="2" key="2">
    <citation type="submission" date="2023-05" db="EMBL/GenBank/DDBJ databases">
        <authorList>
            <person name="Schelkunov M.I."/>
        </authorList>
    </citation>
    <scope>NUCLEOTIDE SEQUENCE</scope>
    <source>
        <strain evidence="2">Hsosn_3</strain>
        <tissue evidence="2">Leaf</tissue>
    </source>
</reference>
<evidence type="ECO:0000313" key="3">
    <source>
        <dbReference type="Proteomes" id="UP001237642"/>
    </source>
</evidence>
<dbReference type="AlphaFoldDB" id="A0AAD8H3M7"/>
<feature type="region of interest" description="Disordered" evidence="1">
    <location>
        <begin position="163"/>
        <end position="214"/>
    </location>
</feature>
<comment type="caution">
    <text evidence="2">The sequence shown here is derived from an EMBL/GenBank/DDBJ whole genome shotgun (WGS) entry which is preliminary data.</text>
</comment>
<evidence type="ECO:0000313" key="2">
    <source>
        <dbReference type="EMBL" id="KAK1359050.1"/>
    </source>
</evidence>